<accession>A1CC91</accession>
<proteinExistence type="predicted"/>
<dbReference type="RefSeq" id="XP_001273574.1">
    <property type="nucleotide sequence ID" value="XM_001273573.1"/>
</dbReference>
<dbReference type="VEuPathDB" id="FungiDB:ACLA_061090"/>
<keyword evidence="3" id="KW-1185">Reference proteome</keyword>
<dbReference type="HOGENOM" id="CLU_1421125_0_0_1"/>
<dbReference type="STRING" id="344612.A1CC91"/>
<feature type="region of interest" description="Disordered" evidence="1">
    <location>
        <begin position="121"/>
        <end position="147"/>
    </location>
</feature>
<name>A1CC91_ASPCL</name>
<dbReference type="KEGG" id="act:ACLA_061090"/>
<dbReference type="AlphaFoldDB" id="A1CC91"/>
<protein>
    <submittedName>
        <fullName evidence="2">Uncharacterized protein</fullName>
    </submittedName>
</protein>
<feature type="compositionally biased region" description="Acidic residues" evidence="1">
    <location>
        <begin position="121"/>
        <end position="140"/>
    </location>
</feature>
<organism evidence="2 3">
    <name type="scientific">Aspergillus clavatus (strain ATCC 1007 / CBS 513.65 / DSM 816 / NCTC 3887 / NRRL 1 / QM 1276 / 107)</name>
    <dbReference type="NCBI Taxonomy" id="344612"/>
    <lineage>
        <taxon>Eukaryota</taxon>
        <taxon>Fungi</taxon>
        <taxon>Dikarya</taxon>
        <taxon>Ascomycota</taxon>
        <taxon>Pezizomycotina</taxon>
        <taxon>Eurotiomycetes</taxon>
        <taxon>Eurotiomycetidae</taxon>
        <taxon>Eurotiales</taxon>
        <taxon>Aspergillaceae</taxon>
        <taxon>Aspergillus</taxon>
        <taxon>Aspergillus subgen. Fumigati</taxon>
    </lineage>
</organism>
<sequence length="191" mass="21683">MSWPVYVTATSKQAKDAFRALEDNDYGDESWLLLQRQILPEQNIKGQPPSTGSLDGDGETLSAANDSFSGCSPDEIYDFHTKNERTLRGLGLRTGQWMIIDNRGYENDTCLVCKGCFPYREDEDEDEDEDDEEDDEETEDNEKPDMPYRMARIAFTNAWNMYNSLDSAILGFEDYIDVNAGIQDDGAWKGV</sequence>
<evidence type="ECO:0000313" key="2">
    <source>
        <dbReference type="EMBL" id="EAW12148.1"/>
    </source>
</evidence>
<dbReference type="Proteomes" id="UP000006701">
    <property type="component" value="Unassembled WGS sequence"/>
</dbReference>
<evidence type="ECO:0000256" key="1">
    <source>
        <dbReference type="SAM" id="MobiDB-lite"/>
    </source>
</evidence>
<gene>
    <name evidence="2" type="ORF">ACLA_061090</name>
</gene>
<dbReference type="eggNOG" id="ENOG502TB1C">
    <property type="taxonomic scope" value="Eukaryota"/>
</dbReference>
<reference evidence="2 3" key="1">
    <citation type="journal article" date="2008" name="PLoS Genet.">
        <title>Genomic islands in the pathogenic filamentous fungus Aspergillus fumigatus.</title>
        <authorList>
            <person name="Fedorova N.D."/>
            <person name="Khaldi N."/>
            <person name="Joardar V.S."/>
            <person name="Maiti R."/>
            <person name="Amedeo P."/>
            <person name="Anderson M.J."/>
            <person name="Crabtree J."/>
            <person name="Silva J.C."/>
            <person name="Badger J.H."/>
            <person name="Albarraq A."/>
            <person name="Angiuoli S."/>
            <person name="Bussey H."/>
            <person name="Bowyer P."/>
            <person name="Cotty P.J."/>
            <person name="Dyer P.S."/>
            <person name="Egan A."/>
            <person name="Galens K."/>
            <person name="Fraser-Liggett C.M."/>
            <person name="Haas B.J."/>
            <person name="Inman J.M."/>
            <person name="Kent R."/>
            <person name="Lemieux S."/>
            <person name="Malavazi I."/>
            <person name="Orvis J."/>
            <person name="Roemer T."/>
            <person name="Ronning C.M."/>
            <person name="Sundaram J.P."/>
            <person name="Sutton G."/>
            <person name="Turner G."/>
            <person name="Venter J.C."/>
            <person name="White O.R."/>
            <person name="Whitty B.R."/>
            <person name="Youngman P."/>
            <person name="Wolfe K.H."/>
            <person name="Goldman G.H."/>
            <person name="Wortman J.R."/>
            <person name="Jiang B."/>
            <person name="Denning D.W."/>
            <person name="Nierman W.C."/>
        </authorList>
    </citation>
    <scope>NUCLEOTIDE SEQUENCE [LARGE SCALE GENOMIC DNA]</scope>
    <source>
        <strain evidence="3">ATCC 1007 / CBS 513.65 / DSM 816 / NCTC 3887 / NRRL 1</strain>
    </source>
</reference>
<dbReference type="OrthoDB" id="2884623at2759"/>
<evidence type="ECO:0000313" key="3">
    <source>
        <dbReference type="Proteomes" id="UP000006701"/>
    </source>
</evidence>
<dbReference type="EMBL" id="DS027050">
    <property type="protein sequence ID" value="EAW12148.1"/>
    <property type="molecule type" value="Genomic_DNA"/>
</dbReference>
<dbReference type="GeneID" id="4705739"/>